<feature type="transmembrane region" description="Helical" evidence="1">
    <location>
        <begin position="6"/>
        <end position="29"/>
    </location>
</feature>
<evidence type="ECO:0000313" key="2">
    <source>
        <dbReference type="EMBL" id="KFN06976.1"/>
    </source>
</evidence>
<protein>
    <submittedName>
        <fullName evidence="3">DUF1453 family protein</fullName>
    </submittedName>
</protein>
<dbReference type="PATRIC" id="fig|44252.3.peg.4064"/>
<dbReference type="PANTHER" id="PTHR39164">
    <property type="entry name" value="PROTEIN CCDC"/>
    <property type="match status" value="1"/>
</dbReference>
<dbReference type="Proteomes" id="UP000442469">
    <property type="component" value="Unassembled WGS sequence"/>
</dbReference>
<dbReference type="STRING" id="44252.DJ90_4673"/>
<dbReference type="AlphaFoldDB" id="A0A090ZS72"/>
<dbReference type="InterPro" id="IPR031306">
    <property type="entry name" value="CcdC"/>
</dbReference>
<name>A0A090ZS72_PAEMA</name>
<evidence type="ECO:0000313" key="5">
    <source>
        <dbReference type="Proteomes" id="UP000442469"/>
    </source>
</evidence>
<evidence type="ECO:0000256" key="1">
    <source>
        <dbReference type="SAM" id="Phobius"/>
    </source>
</evidence>
<keyword evidence="4" id="KW-1185">Reference proteome</keyword>
<dbReference type="Proteomes" id="UP000029278">
    <property type="component" value="Unassembled WGS sequence"/>
</dbReference>
<reference evidence="3 5" key="2">
    <citation type="submission" date="2019-11" db="EMBL/GenBank/DDBJ databases">
        <title>Draft genome sequences of five Paenibacillus species of dairy origin.</title>
        <authorList>
            <person name="Olajide A.M."/>
            <person name="Chen S."/>
            <person name="Lapointe G."/>
        </authorList>
    </citation>
    <scope>NUCLEOTIDE SEQUENCE [LARGE SCALE GENOMIC DNA]</scope>
    <source>
        <strain evidence="3 5">3CT49</strain>
    </source>
</reference>
<gene>
    <name evidence="2" type="ORF">DJ90_4673</name>
    <name evidence="3" type="ORF">GNQ08_28495</name>
</gene>
<comment type="caution">
    <text evidence="2">The sequence shown here is derived from an EMBL/GenBank/DDBJ whole genome shotgun (WGS) entry which is preliminary data.</text>
</comment>
<proteinExistence type="predicted"/>
<sequence length="167" mass="18970">MHAINPSYMQIAFTFGAMAMAIAVLFIRLKASRRPVTIKKIIIPPLGMTTGFMMFIVPETHIPVTWGIIAFALGWLLFSYPLIRTTKFEKVNGQVYAQRSRSFIFILIGLLAVRMLLHEAVEQYISVIQTGAVFFLLAYGMIVRWRLFMLKQYRAMTASLDNPSDSA</sequence>
<feature type="transmembrane region" description="Helical" evidence="1">
    <location>
        <begin position="41"/>
        <end position="58"/>
    </location>
</feature>
<feature type="transmembrane region" description="Helical" evidence="1">
    <location>
        <begin position="64"/>
        <end position="83"/>
    </location>
</feature>
<accession>A0A090ZS72</accession>
<dbReference type="InterPro" id="IPR058247">
    <property type="entry name" value="DUF1453"/>
</dbReference>
<dbReference type="GeneID" id="77009789"/>
<dbReference type="OrthoDB" id="120091at2"/>
<dbReference type="EMBL" id="WNZZ01000039">
    <property type="protein sequence ID" value="MUG26301.1"/>
    <property type="molecule type" value="Genomic_DNA"/>
</dbReference>
<dbReference type="PIRSF" id="PIRSF021441">
    <property type="entry name" value="DUF1453"/>
    <property type="match status" value="1"/>
</dbReference>
<feature type="transmembrane region" description="Helical" evidence="1">
    <location>
        <begin position="127"/>
        <end position="147"/>
    </location>
</feature>
<dbReference type="RefSeq" id="WP_036626484.1">
    <property type="nucleotide sequence ID" value="NZ_BGML01000007.1"/>
</dbReference>
<keyword evidence="1" id="KW-1133">Transmembrane helix</keyword>
<keyword evidence="1" id="KW-0472">Membrane</keyword>
<keyword evidence="1" id="KW-0812">Transmembrane</keyword>
<reference evidence="2 4" key="1">
    <citation type="submission" date="2014-04" db="EMBL/GenBank/DDBJ databases">
        <authorList>
            <person name="Bishop-Lilly K.A."/>
            <person name="Broomall S.M."/>
            <person name="Chain P.S."/>
            <person name="Chertkov O."/>
            <person name="Coyne S.R."/>
            <person name="Daligault H.E."/>
            <person name="Davenport K.W."/>
            <person name="Erkkila T."/>
            <person name="Frey K.G."/>
            <person name="Gibbons H.S."/>
            <person name="Gu W."/>
            <person name="Jaissle J."/>
            <person name="Johnson S.L."/>
            <person name="Koroleva G.I."/>
            <person name="Ladner J.T."/>
            <person name="Lo C.-C."/>
            <person name="Minogue T.D."/>
            <person name="Munk C."/>
            <person name="Palacios G.F."/>
            <person name="Redden C.L."/>
            <person name="Rosenzweig C.N."/>
            <person name="Scholz M.B."/>
            <person name="Teshima H."/>
            <person name="Xu Y."/>
        </authorList>
    </citation>
    <scope>NUCLEOTIDE SEQUENCE [LARGE SCALE GENOMIC DNA]</scope>
    <source>
        <strain evidence="2 4">8244</strain>
    </source>
</reference>
<evidence type="ECO:0000313" key="3">
    <source>
        <dbReference type="EMBL" id="MUG26301.1"/>
    </source>
</evidence>
<organism evidence="2 4">
    <name type="scientific">Paenibacillus macerans</name>
    <name type="common">Bacillus macerans</name>
    <dbReference type="NCBI Taxonomy" id="44252"/>
    <lineage>
        <taxon>Bacteria</taxon>
        <taxon>Bacillati</taxon>
        <taxon>Bacillota</taxon>
        <taxon>Bacilli</taxon>
        <taxon>Bacillales</taxon>
        <taxon>Paenibacillaceae</taxon>
        <taxon>Paenibacillus</taxon>
    </lineage>
</organism>
<dbReference type="EMBL" id="JMQA01000036">
    <property type="protein sequence ID" value="KFN06976.1"/>
    <property type="molecule type" value="Genomic_DNA"/>
</dbReference>
<feature type="transmembrane region" description="Helical" evidence="1">
    <location>
        <begin position="103"/>
        <end position="121"/>
    </location>
</feature>
<dbReference type="PANTHER" id="PTHR39164:SF1">
    <property type="entry name" value="PROTEIN CCDC"/>
    <property type="match status" value="1"/>
</dbReference>
<dbReference type="Pfam" id="PF07301">
    <property type="entry name" value="DUF1453"/>
    <property type="match status" value="1"/>
</dbReference>
<dbReference type="HOGENOM" id="CLU_112887_0_0_9"/>
<evidence type="ECO:0000313" key="4">
    <source>
        <dbReference type="Proteomes" id="UP000029278"/>
    </source>
</evidence>